<keyword evidence="3" id="KW-1185">Reference proteome</keyword>
<evidence type="ECO:0000313" key="2">
    <source>
        <dbReference type="EMBL" id="MFD1344128.1"/>
    </source>
</evidence>
<sequence>MKFTPTLALLAGLATGGAATAQETFITIGTGGQTGVYYVVGQSICRLVNRGTGEHGLQCTAPSTGGSVANINAIKAGDQTMGVAQSDQQYYGLNGEGSFEAPFEGLRAVFSVHPEPFTVVARADAGIETFDDLKGKRVNIGNPGSGQRATMDVVMEAAGMTADDFSLASELKATEQAQALCDNKIDAFVYQVGHPNGSIQEAFSSCESVFVDVTGDYIDSLIANNAFYAAATIPASLYEGVEEDTQTFGVRATFVSSDAVAEDTVYEVVKAVFDNFDRFKRLHPAFENLNEEEMISAGLSAPLHPGAEKYYKEKGWME</sequence>
<feature type="signal peptide" evidence="1">
    <location>
        <begin position="1"/>
        <end position="21"/>
    </location>
</feature>
<organism evidence="2 3">
    <name type="scientific">Litorisediminicola beolgyonensis</name>
    <dbReference type="NCBI Taxonomy" id="1173614"/>
    <lineage>
        <taxon>Bacteria</taxon>
        <taxon>Pseudomonadati</taxon>
        <taxon>Pseudomonadota</taxon>
        <taxon>Alphaproteobacteria</taxon>
        <taxon>Rhodobacterales</taxon>
        <taxon>Paracoccaceae</taxon>
        <taxon>Litorisediminicola</taxon>
    </lineage>
</organism>
<gene>
    <name evidence="2" type="ORF">ACFQ4E_16985</name>
</gene>
<evidence type="ECO:0000256" key="1">
    <source>
        <dbReference type="SAM" id="SignalP"/>
    </source>
</evidence>
<dbReference type="SUPFAM" id="SSF53850">
    <property type="entry name" value="Periplasmic binding protein-like II"/>
    <property type="match status" value="1"/>
</dbReference>
<proteinExistence type="predicted"/>
<evidence type="ECO:0000313" key="3">
    <source>
        <dbReference type="Proteomes" id="UP001597135"/>
    </source>
</evidence>
<dbReference type="Pfam" id="PF16868">
    <property type="entry name" value="NMT1_3"/>
    <property type="match status" value="1"/>
</dbReference>
<dbReference type="PANTHER" id="PTHR42941">
    <property type="entry name" value="SLL1037 PROTEIN"/>
    <property type="match status" value="1"/>
</dbReference>
<dbReference type="CDD" id="cd13568">
    <property type="entry name" value="PBP2_TAXI_TRAP_like_3"/>
    <property type="match status" value="1"/>
</dbReference>
<dbReference type="Proteomes" id="UP001597135">
    <property type="component" value="Unassembled WGS sequence"/>
</dbReference>
<dbReference type="Gene3D" id="3.40.190.10">
    <property type="entry name" value="Periplasmic binding protein-like II"/>
    <property type="match status" value="2"/>
</dbReference>
<name>A0ABW3ZMC5_9RHOB</name>
<protein>
    <submittedName>
        <fullName evidence="2">TAXI family TRAP transporter solute-binding subunit</fullName>
    </submittedName>
</protein>
<dbReference type="PANTHER" id="PTHR42941:SF1">
    <property type="entry name" value="SLL1037 PROTEIN"/>
    <property type="match status" value="1"/>
</dbReference>
<comment type="caution">
    <text evidence="2">The sequence shown here is derived from an EMBL/GenBank/DDBJ whole genome shotgun (WGS) entry which is preliminary data.</text>
</comment>
<dbReference type="EMBL" id="JBHTMU010000039">
    <property type="protein sequence ID" value="MFD1344128.1"/>
    <property type="molecule type" value="Genomic_DNA"/>
</dbReference>
<keyword evidence="1" id="KW-0732">Signal</keyword>
<feature type="chain" id="PRO_5047305314" evidence="1">
    <location>
        <begin position="22"/>
        <end position="318"/>
    </location>
</feature>
<dbReference type="NCBIfam" id="TIGR02122">
    <property type="entry name" value="TRAP_TAXI"/>
    <property type="match status" value="1"/>
</dbReference>
<dbReference type="RefSeq" id="WP_386805665.1">
    <property type="nucleotide sequence ID" value="NZ_JBHTMU010000039.1"/>
</dbReference>
<reference evidence="3" key="1">
    <citation type="journal article" date="2019" name="Int. J. Syst. Evol. Microbiol.">
        <title>The Global Catalogue of Microorganisms (GCM) 10K type strain sequencing project: providing services to taxonomists for standard genome sequencing and annotation.</title>
        <authorList>
            <consortium name="The Broad Institute Genomics Platform"/>
            <consortium name="The Broad Institute Genome Sequencing Center for Infectious Disease"/>
            <person name="Wu L."/>
            <person name="Ma J."/>
        </authorList>
    </citation>
    <scope>NUCLEOTIDE SEQUENCE [LARGE SCALE GENOMIC DNA]</scope>
    <source>
        <strain evidence="3">CCUG 62953</strain>
    </source>
</reference>
<accession>A0ABW3ZMC5</accession>
<dbReference type="InterPro" id="IPR011852">
    <property type="entry name" value="TRAP_TAXI"/>
</dbReference>